<comment type="caution">
    <text evidence="1">The sequence shown here is derived from an EMBL/GenBank/DDBJ whole genome shotgun (WGS) entry which is preliminary data.</text>
</comment>
<evidence type="ECO:0000313" key="1">
    <source>
        <dbReference type="EMBL" id="PTE71864.1"/>
    </source>
</evidence>
<dbReference type="Proteomes" id="UP000242547">
    <property type="component" value="Unassembled WGS sequence"/>
</dbReference>
<reference evidence="1 2" key="1">
    <citation type="journal article" date="2016" name="Front. Microbiol.">
        <title>Comprehensive Phylogenetic Analysis of Bovine Non-aureus Staphylococci Species Based on Whole-Genome Sequencing.</title>
        <authorList>
            <person name="Naushad S."/>
            <person name="Barkema H.W."/>
            <person name="Luby C."/>
            <person name="Condas L.A."/>
            <person name="Nobrega D.B."/>
            <person name="Carson D.A."/>
            <person name="De Buck J."/>
        </authorList>
    </citation>
    <scope>NUCLEOTIDE SEQUENCE [LARGE SCALE GENOMIC DNA]</scope>
    <source>
        <strain evidence="1 2">SNUC 761</strain>
    </source>
</reference>
<name>A0A2T4KG10_9STAP</name>
<accession>A0A2T4KG10</accession>
<organism evidence="1 2">
    <name type="scientific">Staphylococcus devriesei</name>
    <dbReference type="NCBI Taxonomy" id="586733"/>
    <lineage>
        <taxon>Bacteria</taxon>
        <taxon>Bacillati</taxon>
        <taxon>Bacillota</taxon>
        <taxon>Bacilli</taxon>
        <taxon>Bacillales</taxon>
        <taxon>Staphylococcaceae</taxon>
        <taxon>Staphylococcus</taxon>
    </lineage>
</organism>
<dbReference type="AlphaFoldDB" id="A0A2T4KG10"/>
<sequence>MNCFIQLKNDKYVDVKELTEIKCSYLHAEKVTSITEDNLDRLKISDDANYIFVGKTHVVVRGSDILFIQFM</sequence>
<dbReference type="EMBL" id="PYZL01000065">
    <property type="protein sequence ID" value="PTE71864.1"/>
    <property type="molecule type" value="Genomic_DNA"/>
</dbReference>
<evidence type="ECO:0000313" key="2">
    <source>
        <dbReference type="Proteomes" id="UP000242547"/>
    </source>
</evidence>
<gene>
    <name evidence="1" type="ORF">BUY44_08875</name>
</gene>
<dbReference type="RefSeq" id="WP_107506252.1">
    <property type="nucleotide sequence ID" value="NZ_PYZL01000065.1"/>
</dbReference>
<proteinExistence type="predicted"/>
<protein>
    <submittedName>
        <fullName evidence="1">Uncharacterized protein</fullName>
    </submittedName>
</protein>